<accession>A0A2G9HEK0</accession>
<evidence type="ECO:0000313" key="12">
    <source>
        <dbReference type="Proteomes" id="UP000231279"/>
    </source>
</evidence>
<keyword evidence="6" id="KW-0677">Repeat</keyword>
<dbReference type="InterPro" id="IPR001611">
    <property type="entry name" value="Leu-rich_rpt"/>
</dbReference>
<sequence>MESKRGVGMIFSLTSLVLIFTSHSLLCQASADINSRQILEIAIGGGAHPPYSPPDYSPSLEPESPPPHQPPLPPLPPPPPQPSPQPPALPSFQVSGSLPPQLQKAVKVIQRFKTTIKYDPFGITKTWRGRICFDKTKYKGFICDTTISDNKIRVAAVNFNGFNFDGEPSKPLGLKNFIDGLADSIVFHVNSNNFTGEVPLGITNVPSLFELDLSNNELKGEFPEAVLKATNLTFLDLRFNKLTGCLPPKVFTLDLDVLYLNNNQFAGHIPKNLGNTPSLYLTLANNKFTGPIPKSIGQASNTLREILLLNNKLSGCLPYQIGKLEKVTVFNATKNQLTGPIPLSFGCLKSMNYLDLSRNKMYGTVPESLCKLRSLLELKLKFNYFTHVGPECRKLIANKKLDIKMNCILGLPFQRSPQECKAFFLKQPSCPKPSELNIVPCKIDASASTEESEPMEMASPHSYAALHKQRPSGYAKEP</sequence>
<keyword evidence="7" id="KW-0472">Membrane</keyword>
<dbReference type="SUPFAM" id="SSF52058">
    <property type="entry name" value="L domain-like"/>
    <property type="match status" value="1"/>
</dbReference>
<name>A0A2G9HEK0_9LAMI</name>
<dbReference type="Pfam" id="PF00560">
    <property type="entry name" value="LRR_1"/>
    <property type="match status" value="4"/>
</dbReference>
<feature type="region of interest" description="Disordered" evidence="9">
    <location>
        <begin position="50"/>
        <end position="94"/>
    </location>
</feature>
<dbReference type="STRING" id="429701.A0A2G9HEK0"/>
<evidence type="ECO:0000256" key="5">
    <source>
        <dbReference type="ARBA" id="ARBA00022729"/>
    </source>
</evidence>
<dbReference type="GO" id="GO:0005576">
    <property type="term" value="C:extracellular region"/>
    <property type="evidence" value="ECO:0007669"/>
    <property type="project" value="UniProtKB-SubCell"/>
</dbReference>
<keyword evidence="8" id="KW-0325">Glycoprotein</keyword>
<gene>
    <name evidence="11" type="ORF">CDL12_11428</name>
</gene>
<dbReference type="PANTHER" id="PTHR32093">
    <property type="entry name" value="LEUCINE-RICH REPEAT EXTENSIN-LIKE PROTEIN 3-RELATED"/>
    <property type="match status" value="1"/>
</dbReference>
<dbReference type="EMBL" id="NKXS01001991">
    <property type="protein sequence ID" value="PIN15936.1"/>
    <property type="molecule type" value="Genomic_DNA"/>
</dbReference>
<reference evidence="12" key="1">
    <citation type="journal article" date="2018" name="Gigascience">
        <title>Genome assembly of the Pink Ipe (Handroanthus impetiginosus, Bignoniaceae), a highly valued, ecologically keystone Neotropical timber forest tree.</title>
        <authorList>
            <person name="Silva-Junior O.B."/>
            <person name="Grattapaglia D."/>
            <person name="Novaes E."/>
            <person name="Collevatti R.G."/>
        </authorList>
    </citation>
    <scope>NUCLEOTIDE SEQUENCE [LARGE SCALE GENOMIC DNA]</scope>
    <source>
        <strain evidence="12">cv. UFG-1</strain>
    </source>
</reference>
<dbReference type="InterPro" id="IPR051582">
    <property type="entry name" value="LRR_extensin-like_regulator"/>
</dbReference>
<keyword evidence="3" id="KW-0964">Secreted</keyword>
<evidence type="ECO:0000256" key="2">
    <source>
        <dbReference type="ARBA" id="ARBA00004613"/>
    </source>
</evidence>
<proteinExistence type="predicted"/>
<dbReference type="Gene3D" id="3.80.10.10">
    <property type="entry name" value="Ribonuclease Inhibitor"/>
    <property type="match status" value="1"/>
</dbReference>
<feature type="chain" id="PRO_5013876784" evidence="10">
    <location>
        <begin position="32"/>
        <end position="478"/>
    </location>
</feature>
<feature type="compositionally biased region" description="Pro residues" evidence="9">
    <location>
        <begin position="63"/>
        <end position="89"/>
    </location>
</feature>
<dbReference type="OrthoDB" id="676979at2759"/>
<evidence type="ECO:0000256" key="6">
    <source>
        <dbReference type="ARBA" id="ARBA00022737"/>
    </source>
</evidence>
<comment type="subcellular location">
    <subcellularLocation>
        <location evidence="1">Membrane</location>
    </subcellularLocation>
    <subcellularLocation>
        <location evidence="2">Secreted</location>
    </subcellularLocation>
</comment>
<feature type="region of interest" description="Disordered" evidence="9">
    <location>
        <begin position="450"/>
        <end position="478"/>
    </location>
</feature>
<dbReference type="FunFam" id="3.80.10.10:FF:000041">
    <property type="entry name" value="LRR receptor-like serine/threonine-protein kinase ERECTA"/>
    <property type="match status" value="1"/>
</dbReference>
<dbReference type="Proteomes" id="UP000231279">
    <property type="component" value="Unassembled WGS sequence"/>
</dbReference>
<evidence type="ECO:0000313" key="11">
    <source>
        <dbReference type="EMBL" id="PIN15936.1"/>
    </source>
</evidence>
<dbReference type="InterPro" id="IPR032675">
    <property type="entry name" value="LRR_dom_sf"/>
</dbReference>
<dbReference type="PANTHER" id="PTHR32093:SF122">
    <property type="entry name" value="LEUCINE-RICH REPEAT-CONTAINING N-TERMINAL PLANT-TYPE DOMAIN-CONTAINING PROTEIN"/>
    <property type="match status" value="1"/>
</dbReference>
<comment type="caution">
    <text evidence="11">The sequence shown here is derived from an EMBL/GenBank/DDBJ whole genome shotgun (WGS) entry which is preliminary data.</text>
</comment>
<keyword evidence="4" id="KW-0433">Leucine-rich repeat</keyword>
<evidence type="ECO:0000256" key="3">
    <source>
        <dbReference type="ARBA" id="ARBA00022525"/>
    </source>
</evidence>
<organism evidence="11 12">
    <name type="scientific">Handroanthus impetiginosus</name>
    <dbReference type="NCBI Taxonomy" id="429701"/>
    <lineage>
        <taxon>Eukaryota</taxon>
        <taxon>Viridiplantae</taxon>
        <taxon>Streptophyta</taxon>
        <taxon>Embryophyta</taxon>
        <taxon>Tracheophyta</taxon>
        <taxon>Spermatophyta</taxon>
        <taxon>Magnoliopsida</taxon>
        <taxon>eudicotyledons</taxon>
        <taxon>Gunneridae</taxon>
        <taxon>Pentapetalae</taxon>
        <taxon>asterids</taxon>
        <taxon>lamiids</taxon>
        <taxon>Lamiales</taxon>
        <taxon>Bignoniaceae</taxon>
        <taxon>Crescentiina</taxon>
        <taxon>Tabebuia alliance</taxon>
        <taxon>Handroanthus</taxon>
    </lineage>
</organism>
<dbReference type="GO" id="GO:0016020">
    <property type="term" value="C:membrane"/>
    <property type="evidence" value="ECO:0007669"/>
    <property type="project" value="UniProtKB-SubCell"/>
</dbReference>
<evidence type="ECO:0000256" key="7">
    <source>
        <dbReference type="ARBA" id="ARBA00023136"/>
    </source>
</evidence>
<evidence type="ECO:0000256" key="9">
    <source>
        <dbReference type="SAM" id="MobiDB-lite"/>
    </source>
</evidence>
<dbReference type="AlphaFoldDB" id="A0A2G9HEK0"/>
<evidence type="ECO:0000256" key="10">
    <source>
        <dbReference type="SAM" id="SignalP"/>
    </source>
</evidence>
<evidence type="ECO:0000256" key="1">
    <source>
        <dbReference type="ARBA" id="ARBA00004370"/>
    </source>
</evidence>
<evidence type="ECO:0000256" key="4">
    <source>
        <dbReference type="ARBA" id="ARBA00022614"/>
    </source>
</evidence>
<protein>
    <submittedName>
        <fullName evidence="11">Uncharacterized protein</fullName>
    </submittedName>
</protein>
<evidence type="ECO:0000256" key="8">
    <source>
        <dbReference type="ARBA" id="ARBA00023180"/>
    </source>
</evidence>
<keyword evidence="12" id="KW-1185">Reference proteome</keyword>
<feature type="signal peptide" evidence="10">
    <location>
        <begin position="1"/>
        <end position="31"/>
    </location>
</feature>
<keyword evidence="5 10" id="KW-0732">Signal</keyword>